<dbReference type="SUPFAM" id="SSF51658">
    <property type="entry name" value="Xylose isomerase-like"/>
    <property type="match status" value="1"/>
</dbReference>
<reference evidence="2" key="1">
    <citation type="journal article" date="2019" name="Int. J. Syst. Evol. Microbiol.">
        <title>The Global Catalogue of Microorganisms (GCM) 10K type strain sequencing project: providing services to taxonomists for standard genome sequencing and annotation.</title>
        <authorList>
            <consortium name="The Broad Institute Genomics Platform"/>
            <consortium name="The Broad Institute Genome Sequencing Center for Infectious Disease"/>
            <person name="Wu L."/>
            <person name="Ma J."/>
        </authorList>
    </citation>
    <scope>NUCLEOTIDE SEQUENCE [LARGE SCALE GENOMIC DNA]</scope>
    <source>
        <strain evidence="2">GH52</strain>
    </source>
</reference>
<dbReference type="RefSeq" id="WP_377773048.1">
    <property type="nucleotide sequence ID" value="NZ_JBHUHO010000031.1"/>
</dbReference>
<sequence>MSLQVKVFKTTWGMTGSMEEQLEKIAAGGYEGVEGPMPSVEQTPLFRNLLEQYKLEYIPMIYTYDIAGSHVESFRQQLERAMSFSPKKVNAHSGKDWMSFAEKIEYFEHALKIENELGAVVAHETHRGRATFAARETYELLQQLPELKLCADFSHWVVVSESLLEDQQQYLQLAMERTIHLHTRVGFAQGPQVPDPAAPEYANELEAHISWWEQIYRLHHARGEQEITIDPEFGPPAYLHTLPYTQQPVADLWDVTLWTAQLLRSRLANVKL</sequence>
<dbReference type="Gene3D" id="3.20.20.150">
    <property type="entry name" value="Divalent-metal-dependent TIM barrel enzymes"/>
    <property type="match status" value="1"/>
</dbReference>
<evidence type="ECO:0000313" key="2">
    <source>
        <dbReference type="Proteomes" id="UP001597362"/>
    </source>
</evidence>
<proteinExistence type="predicted"/>
<dbReference type="EMBL" id="JBHUHO010000031">
    <property type="protein sequence ID" value="MFD2116650.1"/>
    <property type="molecule type" value="Genomic_DNA"/>
</dbReference>
<name>A0ABW4YLN5_9BACL</name>
<keyword evidence="2" id="KW-1185">Reference proteome</keyword>
<evidence type="ECO:0000313" key="1">
    <source>
        <dbReference type="EMBL" id="MFD2116650.1"/>
    </source>
</evidence>
<dbReference type="GO" id="GO:0016853">
    <property type="term" value="F:isomerase activity"/>
    <property type="evidence" value="ECO:0007669"/>
    <property type="project" value="UniProtKB-KW"/>
</dbReference>
<organism evidence="1 2">
    <name type="scientific">Paenibacillus yanchengensis</name>
    <dbReference type="NCBI Taxonomy" id="2035833"/>
    <lineage>
        <taxon>Bacteria</taxon>
        <taxon>Bacillati</taxon>
        <taxon>Bacillota</taxon>
        <taxon>Bacilli</taxon>
        <taxon>Bacillales</taxon>
        <taxon>Paenibacillaceae</taxon>
        <taxon>Paenibacillus</taxon>
    </lineage>
</organism>
<comment type="caution">
    <text evidence="1">The sequence shown here is derived from an EMBL/GenBank/DDBJ whole genome shotgun (WGS) entry which is preliminary data.</text>
</comment>
<accession>A0ABW4YLN5</accession>
<dbReference type="InterPro" id="IPR036237">
    <property type="entry name" value="Xyl_isomerase-like_sf"/>
</dbReference>
<protein>
    <submittedName>
        <fullName evidence="1">Sugar phosphate isomerase/epimerase family protein</fullName>
    </submittedName>
</protein>
<keyword evidence="1" id="KW-0413">Isomerase</keyword>
<dbReference type="Proteomes" id="UP001597362">
    <property type="component" value="Unassembled WGS sequence"/>
</dbReference>
<gene>
    <name evidence="1" type="ORF">ACFSJH_13050</name>
</gene>